<evidence type="ECO:0008006" key="11">
    <source>
        <dbReference type="Google" id="ProtNLM"/>
    </source>
</evidence>
<evidence type="ECO:0000313" key="10">
    <source>
        <dbReference type="EMBL" id="KKL84745.1"/>
    </source>
</evidence>
<dbReference type="InterPro" id="IPR011324">
    <property type="entry name" value="Cytotoxic_necrot_fac-like_cat"/>
</dbReference>
<comment type="similarity">
    <text evidence="2">Belongs to the purine nucleoside phosphorylase YfiH/LACC1 family.</text>
</comment>
<dbReference type="GO" id="GO:0016787">
    <property type="term" value="F:hydrolase activity"/>
    <property type="evidence" value="ECO:0007669"/>
    <property type="project" value="UniProtKB-KW"/>
</dbReference>
<evidence type="ECO:0000256" key="7">
    <source>
        <dbReference type="ARBA" id="ARBA00047989"/>
    </source>
</evidence>
<dbReference type="GO" id="GO:0005507">
    <property type="term" value="F:copper ion binding"/>
    <property type="evidence" value="ECO:0007669"/>
    <property type="project" value="TreeGrafter"/>
</dbReference>
<sequence>MLYPNWTAPPNVGALSTTRQGGVSDAPFASLNLGLHVGDDQHAVLTNRALLAAQLPQAPVWLNQVHSSEVVVVDEYFDPHANYDADALYTRLKNQPLAIMTADCLPILLTSESGEEVAAIHGGWRGLHAGIIANTLHHFSCPPAQIRAWLGPAIGAAKFEVGSEVKALFCEQSATHHTAFVAQANGKYLADIYLLATTELINLGIRNISGGEYCTVSNSEQFFSYRRDGQTGRMASLIWRK</sequence>
<dbReference type="CDD" id="cd16833">
    <property type="entry name" value="YfiH"/>
    <property type="match status" value="1"/>
</dbReference>
<dbReference type="PANTHER" id="PTHR30616:SF2">
    <property type="entry name" value="PURINE NUCLEOSIDE PHOSPHORYLASE LACC1"/>
    <property type="match status" value="1"/>
</dbReference>
<organism evidence="10">
    <name type="scientific">marine sediment metagenome</name>
    <dbReference type="NCBI Taxonomy" id="412755"/>
    <lineage>
        <taxon>unclassified sequences</taxon>
        <taxon>metagenomes</taxon>
        <taxon>ecological metagenomes</taxon>
    </lineage>
</organism>
<evidence type="ECO:0000256" key="6">
    <source>
        <dbReference type="ARBA" id="ARBA00022833"/>
    </source>
</evidence>
<evidence type="ECO:0000256" key="4">
    <source>
        <dbReference type="ARBA" id="ARBA00022723"/>
    </source>
</evidence>
<dbReference type="NCBIfam" id="TIGR00726">
    <property type="entry name" value="peptidoglycan editing factor PgeF"/>
    <property type="match status" value="1"/>
</dbReference>
<keyword evidence="3" id="KW-0808">Transferase</keyword>
<comment type="caution">
    <text evidence="10">The sequence shown here is derived from an EMBL/GenBank/DDBJ whole genome shotgun (WGS) entry which is preliminary data.</text>
</comment>
<dbReference type="GO" id="GO:0017061">
    <property type="term" value="F:S-methyl-5-thioadenosine phosphorylase activity"/>
    <property type="evidence" value="ECO:0007669"/>
    <property type="project" value="UniProtKB-EC"/>
</dbReference>
<evidence type="ECO:0000256" key="2">
    <source>
        <dbReference type="ARBA" id="ARBA00007353"/>
    </source>
</evidence>
<evidence type="ECO:0000256" key="5">
    <source>
        <dbReference type="ARBA" id="ARBA00022801"/>
    </source>
</evidence>
<dbReference type="Gene3D" id="3.60.140.10">
    <property type="entry name" value="CNF1/YfiH-like putative cysteine hydrolases"/>
    <property type="match status" value="1"/>
</dbReference>
<protein>
    <recommendedName>
        <fullName evidence="11">Purine nucleoside phosphorylase</fullName>
    </recommendedName>
</protein>
<comment type="catalytic activity">
    <reaction evidence="8">
        <text>adenosine + phosphate = alpha-D-ribose 1-phosphate + adenine</text>
        <dbReference type="Rhea" id="RHEA:27642"/>
        <dbReference type="ChEBI" id="CHEBI:16335"/>
        <dbReference type="ChEBI" id="CHEBI:16708"/>
        <dbReference type="ChEBI" id="CHEBI:43474"/>
        <dbReference type="ChEBI" id="CHEBI:57720"/>
        <dbReference type="EC" id="2.4.2.1"/>
    </reaction>
    <physiologicalReaction direction="left-to-right" evidence="8">
        <dbReference type="Rhea" id="RHEA:27643"/>
    </physiologicalReaction>
</comment>
<dbReference type="PANTHER" id="PTHR30616">
    <property type="entry name" value="UNCHARACTERIZED PROTEIN YFIH"/>
    <property type="match status" value="1"/>
</dbReference>
<dbReference type="Pfam" id="PF02578">
    <property type="entry name" value="Cu-oxidase_4"/>
    <property type="match status" value="1"/>
</dbReference>
<dbReference type="SUPFAM" id="SSF64438">
    <property type="entry name" value="CNF1/YfiH-like putative cysteine hydrolases"/>
    <property type="match status" value="1"/>
</dbReference>
<evidence type="ECO:0000256" key="8">
    <source>
        <dbReference type="ARBA" id="ARBA00048968"/>
    </source>
</evidence>
<comment type="catalytic activity">
    <reaction evidence="1">
        <text>inosine + phosphate = alpha-D-ribose 1-phosphate + hypoxanthine</text>
        <dbReference type="Rhea" id="RHEA:27646"/>
        <dbReference type="ChEBI" id="CHEBI:17368"/>
        <dbReference type="ChEBI" id="CHEBI:17596"/>
        <dbReference type="ChEBI" id="CHEBI:43474"/>
        <dbReference type="ChEBI" id="CHEBI:57720"/>
        <dbReference type="EC" id="2.4.2.1"/>
    </reaction>
    <physiologicalReaction direction="left-to-right" evidence="1">
        <dbReference type="Rhea" id="RHEA:27647"/>
    </physiologicalReaction>
</comment>
<keyword evidence="6" id="KW-0862">Zinc</keyword>
<dbReference type="InterPro" id="IPR003730">
    <property type="entry name" value="Cu_polyphenol_OxRdtase"/>
</dbReference>
<proteinExistence type="inferred from homology"/>
<evidence type="ECO:0000256" key="1">
    <source>
        <dbReference type="ARBA" id="ARBA00000553"/>
    </source>
</evidence>
<gene>
    <name evidence="10" type="ORF">LCGC14_1961660</name>
</gene>
<keyword evidence="4" id="KW-0479">Metal-binding</keyword>
<comment type="catalytic activity">
    <reaction evidence="7">
        <text>adenosine + H2O + H(+) = inosine + NH4(+)</text>
        <dbReference type="Rhea" id="RHEA:24408"/>
        <dbReference type="ChEBI" id="CHEBI:15377"/>
        <dbReference type="ChEBI" id="CHEBI:15378"/>
        <dbReference type="ChEBI" id="CHEBI:16335"/>
        <dbReference type="ChEBI" id="CHEBI:17596"/>
        <dbReference type="ChEBI" id="CHEBI:28938"/>
        <dbReference type="EC" id="3.5.4.4"/>
    </reaction>
    <physiologicalReaction direction="left-to-right" evidence="7">
        <dbReference type="Rhea" id="RHEA:24409"/>
    </physiologicalReaction>
</comment>
<dbReference type="EMBL" id="LAZR01021615">
    <property type="protein sequence ID" value="KKL84745.1"/>
    <property type="molecule type" value="Genomic_DNA"/>
</dbReference>
<evidence type="ECO:0000256" key="3">
    <source>
        <dbReference type="ARBA" id="ARBA00022679"/>
    </source>
</evidence>
<reference evidence="10" key="1">
    <citation type="journal article" date="2015" name="Nature">
        <title>Complex archaea that bridge the gap between prokaryotes and eukaryotes.</title>
        <authorList>
            <person name="Spang A."/>
            <person name="Saw J.H."/>
            <person name="Jorgensen S.L."/>
            <person name="Zaremba-Niedzwiedzka K."/>
            <person name="Martijn J."/>
            <person name="Lind A.E."/>
            <person name="van Eijk R."/>
            <person name="Schleper C."/>
            <person name="Guy L."/>
            <person name="Ettema T.J."/>
        </authorList>
    </citation>
    <scope>NUCLEOTIDE SEQUENCE</scope>
</reference>
<dbReference type="InterPro" id="IPR038371">
    <property type="entry name" value="Cu_polyphenol_OxRdtase_sf"/>
</dbReference>
<name>A0A0F9HSV8_9ZZZZ</name>
<dbReference type="AlphaFoldDB" id="A0A0F9HSV8"/>
<keyword evidence="5" id="KW-0378">Hydrolase</keyword>
<accession>A0A0F9HSV8</accession>
<comment type="catalytic activity">
    <reaction evidence="9">
        <text>S-methyl-5'-thioadenosine + phosphate = 5-(methylsulfanyl)-alpha-D-ribose 1-phosphate + adenine</text>
        <dbReference type="Rhea" id="RHEA:11852"/>
        <dbReference type="ChEBI" id="CHEBI:16708"/>
        <dbReference type="ChEBI" id="CHEBI:17509"/>
        <dbReference type="ChEBI" id="CHEBI:43474"/>
        <dbReference type="ChEBI" id="CHEBI:58533"/>
        <dbReference type="EC" id="2.4.2.28"/>
    </reaction>
    <physiologicalReaction direction="left-to-right" evidence="9">
        <dbReference type="Rhea" id="RHEA:11853"/>
    </physiologicalReaction>
</comment>
<evidence type="ECO:0000256" key="9">
    <source>
        <dbReference type="ARBA" id="ARBA00049893"/>
    </source>
</evidence>